<comment type="caution">
    <text evidence="2">The sequence shown here is derived from an EMBL/GenBank/DDBJ whole genome shotgun (WGS) entry which is preliminary data.</text>
</comment>
<feature type="region of interest" description="Disordered" evidence="1">
    <location>
        <begin position="66"/>
        <end position="93"/>
    </location>
</feature>
<keyword evidence="3" id="KW-1185">Reference proteome</keyword>
<dbReference type="Proteomes" id="UP001459204">
    <property type="component" value="Unassembled WGS sequence"/>
</dbReference>
<dbReference type="RefSeq" id="WP_341725854.1">
    <property type="nucleotide sequence ID" value="NZ_JBBWWT010000003.1"/>
</dbReference>
<protein>
    <submittedName>
        <fullName evidence="2">Uncharacterized protein</fullName>
    </submittedName>
</protein>
<dbReference type="EMBL" id="JBBWWT010000003">
    <property type="protein sequence ID" value="MEL1264682.1"/>
    <property type="molecule type" value="Genomic_DNA"/>
</dbReference>
<name>A0ABU9J0C5_9GAMM</name>
<feature type="compositionally biased region" description="Acidic residues" evidence="1">
    <location>
        <begin position="77"/>
        <end position="93"/>
    </location>
</feature>
<accession>A0ABU9J0C5</accession>
<gene>
    <name evidence="2" type="ORF">AAD027_09930</name>
</gene>
<sequence>MSSTIQFIEAMGRNAQARHMSDAEYEAAIDALALDEAEAGALKARDRAVLRDLLGGRASMMCMIWAPDKQPDKQDEQPQEADVPEEEAPPAEE</sequence>
<proteinExistence type="predicted"/>
<reference evidence="2 3" key="1">
    <citation type="submission" date="2024-04" db="EMBL/GenBank/DDBJ databases">
        <title>Draft genome sequence of Pseudoxanthomonas putridarboris WD12.</title>
        <authorList>
            <person name="Oh J."/>
        </authorList>
    </citation>
    <scope>NUCLEOTIDE SEQUENCE [LARGE SCALE GENOMIC DNA]</scope>
    <source>
        <strain evidence="2 3">WD12</strain>
    </source>
</reference>
<evidence type="ECO:0000256" key="1">
    <source>
        <dbReference type="SAM" id="MobiDB-lite"/>
    </source>
</evidence>
<evidence type="ECO:0000313" key="2">
    <source>
        <dbReference type="EMBL" id="MEL1264682.1"/>
    </source>
</evidence>
<evidence type="ECO:0000313" key="3">
    <source>
        <dbReference type="Proteomes" id="UP001459204"/>
    </source>
</evidence>
<organism evidence="2 3">
    <name type="scientific">Pseudoxanthomonas putridarboris</name>
    <dbReference type="NCBI Taxonomy" id="752605"/>
    <lineage>
        <taxon>Bacteria</taxon>
        <taxon>Pseudomonadati</taxon>
        <taxon>Pseudomonadota</taxon>
        <taxon>Gammaproteobacteria</taxon>
        <taxon>Lysobacterales</taxon>
        <taxon>Lysobacteraceae</taxon>
        <taxon>Pseudoxanthomonas</taxon>
    </lineage>
</organism>